<evidence type="ECO:0000313" key="2">
    <source>
        <dbReference type="Proteomes" id="UP000887013"/>
    </source>
</evidence>
<accession>A0A8X6JQ13</accession>
<gene>
    <name evidence="1" type="ORF">NPIL_448681</name>
</gene>
<name>A0A8X6JQ13_NEPPI</name>
<dbReference type="EMBL" id="BMAW01091561">
    <property type="protein sequence ID" value="GFS50518.1"/>
    <property type="molecule type" value="Genomic_DNA"/>
</dbReference>
<dbReference type="Proteomes" id="UP000887013">
    <property type="component" value="Unassembled WGS sequence"/>
</dbReference>
<organism evidence="1 2">
    <name type="scientific">Nephila pilipes</name>
    <name type="common">Giant wood spider</name>
    <name type="synonym">Nephila maculata</name>
    <dbReference type="NCBI Taxonomy" id="299642"/>
    <lineage>
        <taxon>Eukaryota</taxon>
        <taxon>Metazoa</taxon>
        <taxon>Ecdysozoa</taxon>
        <taxon>Arthropoda</taxon>
        <taxon>Chelicerata</taxon>
        <taxon>Arachnida</taxon>
        <taxon>Araneae</taxon>
        <taxon>Araneomorphae</taxon>
        <taxon>Entelegynae</taxon>
        <taxon>Araneoidea</taxon>
        <taxon>Nephilidae</taxon>
        <taxon>Nephila</taxon>
    </lineage>
</organism>
<evidence type="ECO:0000313" key="1">
    <source>
        <dbReference type="EMBL" id="GFS50518.1"/>
    </source>
</evidence>
<reference evidence="1" key="1">
    <citation type="submission" date="2020-08" db="EMBL/GenBank/DDBJ databases">
        <title>Multicomponent nature underlies the extraordinary mechanical properties of spider dragline silk.</title>
        <authorList>
            <person name="Kono N."/>
            <person name="Nakamura H."/>
            <person name="Mori M."/>
            <person name="Yoshida Y."/>
            <person name="Ohtoshi R."/>
            <person name="Malay A.D."/>
            <person name="Moran D.A.P."/>
            <person name="Tomita M."/>
            <person name="Numata K."/>
            <person name="Arakawa K."/>
        </authorList>
    </citation>
    <scope>NUCLEOTIDE SEQUENCE</scope>
</reference>
<keyword evidence="2" id="KW-1185">Reference proteome</keyword>
<proteinExistence type="predicted"/>
<comment type="caution">
    <text evidence="1">The sequence shown here is derived from an EMBL/GenBank/DDBJ whole genome shotgun (WGS) entry which is preliminary data.</text>
</comment>
<protein>
    <submittedName>
        <fullName evidence="1">Uncharacterized protein</fullName>
    </submittedName>
</protein>
<dbReference type="AlphaFoldDB" id="A0A8X6JQ13"/>
<sequence length="106" mass="11745">MAKRCRQLTSVQIAREMAAATRTPLSILTLRHELYKRGLHAKRPIICIPLTLAVNVLGYSGAKIIVIEILRTVAEFSLPTNLSPYCFGECFAPCSALESNSRRVTI</sequence>